<comment type="caution">
    <text evidence="2">The sequence shown here is derived from an EMBL/GenBank/DDBJ whole genome shotgun (WGS) entry which is preliminary data.</text>
</comment>
<protein>
    <recommendedName>
        <fullName evidence="1">Abortive infection protein-like C-terminal domain-containing protein</fullName>
    </recommendedName>
</protein>
<reference evidence="2" key="2">
    <citation type="submission" date="2020-09" db="EMBL/GenBank/DDBJ databases">
        <authorList>
            <person name="Sun Q."/>
            <person name="Ohkuma M."/>
        </authorList>
    </citation>
    <scope>NUCLEOTIDE SEQUENCE</scope>
    <source>
        <strain evidence="2">JCM 5069</strain>
    </source>
</reference>
<dbReference type="Pfam" id="PF14355">
    <property type="entry name" value="Abi_C"/>
    <property type="match status" value="1"/>
</dbReference>
<proteinExistence type="predicted"/>
<dbReference type="Proteomes" id="UP000603708">
    <property type="component" value="Unassembled WGS sequence"/>
</dbReference>
<organism evidence="2 3">
    <name type="scientific">Streptomyces sulfonofaciens</name>
    <dbReference type="NCBI Taxonomy" id="68272"/>
    <lineage>
        <taxon>Bacteria</taxon>
        <taxon>Bacillati</taxon>
        <taxon>Actinomycetota</taxon>
        <taxon>Actinomycetes</taxon>
        <taxon>Kitasatosporales</taxon>
        <taxon>Streptomycetaceae</taxon>
        <taxon>Streptomyces</taxon>
    </lineage>
</organism>
<gene>
    <name evidence="2" type="ORF">GCM10018793_25790</name>
</gene>
<keyword evidence="3" id="KW-1185">Reference proteome</keyword>
<sequence>MIKKLLTEPLPRAEWLRKEGWAAITDAYERLGRAAETDDRPLIVGCAKELVESVARVALSAAGRPSGDNADYQQVLNAAHKAVEHAVGPELPANHPLRQVPMQARKMADQLRELRNRYGTGHGRAVVHDITDEVVETCVHGALIWTRWTLSRMQTVLMGAVQPLIDDLLLNGGIAFYGGDLTDRLRAANIAQLDEPDQRALGVAVGQRSARETFNVRIEGIEACADDPSGWPPAYREGALQGLFINPDGQVFTYPTRSASSTAILLRDHPHPDKALCELRGLIADASWSIEFSSRANETIEAMEGATSQIPKPAQETWAAIIDDLKQHSVD</sequence>
<dbReference type="AlphaFoldDB" id="A0A919G5A0"/>
<name>A0A919G5A0_9ACTN</name>
<accession>A0A919G5A0</accession>
<feature type="domain" description="Abortive infection protein-like C-terminal" evidence="1">
    <location>
        <begin position="75"/>
        <end position="128"/>
    </location>
</feature>
<dbReference type="EMBL" id="BNCD01000006">
    <property type="protein sequence ID" value="GHH77520.1"/>
    <property type="molecule type" value="Genomic_DNA"/>
</dbReference>
<reference evidence="2" key="1">
    <citation type="journal article" date="2014" name="Int. J. Syst. Evol. Microbiol.">
        <title>Complete genome sequence of Corynebacterium casei LMG S-19264T (=DSM 44701T), isolated from a smear-ripened cheese.</title>
        <authorList>
            <consortium name="US DOE Joint Genome Institute (JGI-PGF)"/>
            <person name="Walter F."/>
            <person name="Albersmeier A."/>
            <person name="Kalinowski J."/>
            <person name="Ruckert C."/>
        </authorList>
    </citation>
    <scope>NUCLEOTIDE SEQUENCE</scope>
    <source>
        <strain evidence="2">JCM 5069</strain>
    </source>
</reference>
<dbReference type="InterPro" id="IPR026001">
    <property type="entry name" value="Abi-like_C"/>
</dbReference>
<dbReference type="RefSeq" id="WP_189931317.1">
    <property type="nucleotide sequence ID" value="NZ_BNCD01000006.1"/>
</dbReference>
<evidence type="ECO:0000313" key="3">
    <source>
        <dbReference type="Proteomes" id="UP000603708"/>
    </source>
</evidence>
<evidence type="ECO:0000259" key="1">
    <source>
        <dbReference type="Pfam" id="PF14355"/>
    </source>
</evidence>
<evidence type="ECO:0000313" key="2">
    <source>
        <dbReference type="EMBL" id="GHH77520.1"/>
    </source>
</evidence>